<protein>
    <submittedName>
        <fullName evidence="1">Uncharacterized protein</fullName>
    </submittedName>
</protein>
<evidence type="ECO:0000313" key="2">
    <source>
        <dbReference type="Proteomes" id="UP000239888"/>
    </source>
</evidence>
<accession>A0A2L0S1X4</accession>
<dbReference type="EMBL" id="CP018049">
    <property type="protein sequence ID" value="AUZ48337.1"/>
    <property type="molecule type" value="Genomic_DNA"/>
</dbReference>
<name>A0A2L0S1X4_9PSED</name>
<sequence length="141" mass="15728">MPLDPRYAAQVRLLVQVIPYVAAERCCRPMAELLAPRWKPLAGVFQAEFAGMTREPVTLGQLEAAREALLTAIRQQFDEQDGAFLISIKQGKPDWTTLNLPGIDRLPAVQWKLHNVRQMPAAKRMEAVAKLEAVVEQLLAG</sequence>
<dbReference type="AlphaFoldDB" id="A0A2L0S1X4"/>
<proteinExistence type="predicted"/>
<reference evidence="1 2" key="1">
    <citation type="journal article" date="2018" name="Front. Microbiol.">
        <title>Pseudomonas orientalis F9: A Potent Antagonist against Phytopathogens with Phytotoxic Effect in the Apple Flower.</title>
        <authorList>
            <person name="Zengerer V."/>
            <person name="Schmid M."/>
            <person name="Bieri M."/>
            <person name="Muller D.C."/>
            <person name="Remus-Emsermann M.N.P."/>
            <person name="Ahrens C.H."/>
            <person name="Pelludat C."/>
        </authorList>
    </citation>
    <scope>NUCLEOTIDE SEQUENCE [LARGE SCALE GENOMIC DNA]</scope>
    <source>
        <strain evidence="1 2">F9</strain>
    </source>
</reference>
<dbReference type="RefSeq" id="WP_104504855.1">
    <property type="nucleotide sequence ID" value="NZ_CP018049.1"/>
</dbReference>
<organism evidence="1 2">
    <name type="scientific">Pseudomonas orientalis</name>
    <dbReference type="NCBI Taxonomy" id="76758"/>
    <lineage>
        <taxon>Bacteria</taxon>
        <taxon>Pseudomonadati</taxon>
        <taxon>Pseudomonadota</taxon>
        <taxon>Gammaproteobacteria</taxon>
        <taxon>Pseudomonadales</taxon>
        <taxon>Pseudomonadaceae</taxon>
        <taxon>Pseudomonas</taxon>
    </lineage>
</organism>
<dbReference type="KEGG" id="poi:BOP93_22990"/>
<gene>
    <name evidence="1" type="ORF">BOP93_22990</name>
</gene>
<dbReference type="Proteomes" id="UP000239888">
    <property type="component" value="Chromosome"/>
</dbReference>
<evidence type="ECO:0000313" key="1">
    <source>
        <dbReference type="EMBL" id="AUZ48337.1"/>
    </source>
</evidence>